<dbReference type="PROSITE" id="PS51161">
    <property type="entry name" value="ATP_CONE"/>
    <property type="match status" value="1"/>
</dbReference>
<dbReference type="Pfam" id="PF03477">
    <property type="entry name" value="ATP-cone"/>
    <property type="match status" value="1"/>
</dbReference>
<dbReference type="GO" id="GO:0008998">
    <property type="term" value="F:ribonucleoside-triphosphate reductase (thioredoxin) activity"/>
    <property type="evidence" value="ECO:0007669"/>
    <property type="project" value="InterPro"/>
</dbReference>
<keyword evidence="6" id="KW-1185">Reference proteome</keyword>
<evidence type="ECO:0000313" key="6">
    <source>
        <dbReference type="Proteomes" id="UP000001968"/>
    </source>
</evidence>
<dbReference type="GO" id="GO:0031250">
    <property type="term" value="C:anaerobic ribonucleoside-triphosphate reductase complex"/>
    <property type="evidence" value="ECO:0007669"/>
    <property type="project" value="TreeGrafter"/>
</dbReference>
<reference evidence="6" key="1">
    <citation type="journal article" date="2010" name="Environ. Microbiol.">
        <title>The genome of Syntrophomonas wolfei: new insights into syntrophic metabolism and biohydrogen production.</title>
        <authorList>
            <person name="Sieber J.R."/>
            <person name="Sims D.R."/>
            <person name="Han C."/>
            <person name="Kim E."/>
            <person name="Lykidis A."/>
            <person name="Lapidus A.L."/>
            <person name="McDonnald E."/>
            <person name="Rohlin L."/>
            <person name="Culley D.E."/>
            <person name="Gunsalus R."/>
            <person name="McInerney M.J."/>
        </authorList>
    </citation>
    <scope>NUCLEOTIDE SEQUENCE [LARGE SCALE GENOMIC DNA]</scope>
    <source>
        <strain evidence="6">DSM 2245B / Goettingen</strain>
    </source>
</reference>
<dbReference type="Gene3D" id="3.20.70.20">
    <property type="match status" value="1"/>
</dbReference>
<accession>Q0AUP0</accession>
<evidence type="ECO:0000313" key="5">
    <source>
        <dbReference type="EMBL" id="ABI69564.1"/>
    </source>
</evidence>
<dbReference type="STRING" id="335541.Swol_2273"/>
<name>Q0AUP0_SYNWW</name>
<dbReference type="GO" id="GO:0004748">
    <property type="term" value="F:ribonucleoside-diphosphate reductase activity, thioredoxin disulfide as acceptor"/>
    <property type="evidence" value="ECO:0007669"/>
    <property type="project" value="TreeGrafter"/>
</dbReference>
<dbReference type="PANTHER" id="PTHR21075:SF0">
    <property type="entry name" value="ANAEROBIC RIBONUCLEOSIDE-TRIPHOSPHATE REDUCTASE"/>
    <property type="match status" value="1"/>
</dbReference>
<dbReference type="Pfam" id="PF13597">
    <property type="entry name" value="NRDD"/>
    <property type="match status" value="1"/>
</dbReference>
<evidence type="ECO:0000256" key="3">
    <source>
        <dbReference type="PROSITE-ProRule" id="PRU00492"/>
    </source>
</evidence>
<keyword evidence="2 3" id="KW-0067">ATP-binding</keyword>
<dbReference type="RefSeq" id="WP_011641648.1">
    <property type="nucleotide sequence ID" value="NC_008346.1"/>
</dbReference>
<feature type="domain" description="ATP-cone" evidence="4">
    <location>
        <begin position="4"/>
        <end position="96"/>
    </location>
</feature>
<dbReference type="SUPFAM" id="SSF51998">
    <property type="entry name" value="PFL-like glycyl radical enzymes"/>
    <property type="match status" value="1"/>
</dbReference>
<keyword evidence="1 3" id="KW-0547">Nucleotide-binding</keyword>
<dbReference type="InterPro" id="IPR005144">
    <property type="entry name" value="ATP-cone_dom"/>
</dbReference>
<dbReference type="KEGG" id="swo:Swol_2273"/>
<evidence type="ECO:0000256" key="1">
    <source>
        <dbReference type="ARBA" id="ARBA00022741"/>
    </source>
</evidence>
<dbReference type="NCBIfam" id="NF006126">
    <property type="entry name" value="PRK08270.1"/>
    <property type="match status" value="1"/>
</dbReference>
<dbReference type="CDD" id="cd01675">
    <property type="entry name" value="RNR_III"/>
    <property type="match status" value="1"/>
</dbReference>
<dbReference type="PANTHER" id="PTHR21075">
    <property type="entry name" value="ANAEROBIC RIBONUCLEOSIDE-TRIPHOSPHATE REDUCTASE"/>
    <property type="match status" value="1"/>
</dbReference>
<dbReference type="NCBIfam" id="TIGR02487">
    <property type="entry name" value="NrdD"/>
    <property type="match status" value="1"/>
</dbReference>
<dbReference type="EMBL" id="CP000448">
    <property type="protein sequence ID" value="ABI69564.1"/>
    <property type="molecule type" value="Genomic_DNA"/>
</dbReference>
<dbReference type="AlphaFoldDB" id="Q0AUP0"/>
<dbReference type="InterPro" id="IPR012833">
    <property type="entry name" value="NrdD"/>
</dbReference>
<dbReference type="GO" id="GO:0005524">
    <property type="term" value="F:ATP binding"/>
    <property type="evidence" value="ECO:0007669"/>
    <property type="project" value="UniProtKB-UniRule"/>
</dbReference>
<dbReference type="HOGENOM" id="CLU_002707_0_2_9"/>
<evidence type="ECO:0000259" key="4">
    <source>
        <dbReference type="PROSITE" id="PS51161"/>
    </source>
</evidence>
<sequence length="718" mass="82143">MDISKIKKRDGRIVPFEKEKITKAIWKAAQAVGGKDYQTALDLTDKVVEIAQYVDDDEIATVEGIQDLVERVLVKNGNYKTAKAYILYRKQHEDMRETNQLLFNNKIIADYLGRNDWRIKENSNMTYSLQGMNFHISSLIVSQYWLNQIYPPEIRQAQASGDFHIHDLGILGVYCVGWDIRDLLLEGFKGVRGKVASGPAKHFRSILGQIVNFFFTLQGEAAGAQAFSNFDTLLAPFIHYDNLDYRQVKQGLQEFVFNMNVPTRVGFQTPFTNVTLDLKVPEFMKNEPVVIGGRYMDATYGDFQAEMDMFNQAFAEVMMEGDVEERVFTFPIPTYNISEDFDWDNPNYYKIWEMTAKYGIPYFSNFIGSDMNPEDARSMCCRLRLDNRELRKRGGGLFGANPLTGSIGVVTINMSRLGYLAQDKEDFYQRLSTLMDMAHNSLEIKRKILENLTESGLYPYSQFYLRNVKEAMGQYWKNHFSTIGLIAMNEACLNFLGSDIASEEGMAFAQEVMDFMRQRLLTYQEETGNIYNLEATPAEGVSYGIARKDKEAYPNIIVANEADYRRGAEPYYTNSTQLPVNYTDDLFKALSLQDQLQTRYTGGTVFHIFLGESVPSIDSTRKLVKKVCEQFRLPYFTLSPTFSICPSHGYISGKNYNCPICAAEGKETACEVYSRVVGYLRPIDQWNAGKQAEFQSRKMFDRAVDKEKEIQRPEVVSG</sequence>
<evidence type="ECO:0000256" key="2">
    <source>
        <dbReference type="ARBA" id="ARBA00022840"/>
    </source>
</evidence>
<proteinExistence type="predicted"/>
<dbReference type="eggNOG" id="COG1328">
    <property type="taxonomic scope" value="Bacteria"/>
</dbReference>
<gene>
    <name evidence="5" type="ordered locus">Swol_2273</name>
</gene>
<protein>
    <submittedName>
        <fullName evidence="5">Oxygen-sensitive ribonucleoside-triphosphate reductase</fullName>
    </submittedName>
</protein>
<dbReference type="GO" id="GO:0009265">
    <property type="term" value="P:2'-deoxyribonucleotide biosynthetic process"/>
    <property type="evidence" value="ECO:0007669"/>
    <property type="project" value="TreeGrafter"/>
</dbReference>
<dbReference type="Proteomes" id="UP000001968">
    <property type="component" value="Chromosome"/>
</dbReference>
<dbReference type="GO" id="GO:0006260">
    <property type="term" value="P:DNA replication"/>
    <property type="evidence" value="ECO:0007669"/>
    <property type="project" value="InterPro"/>
</dbReference>
<organism evidence="5 6">
    <name type="scientific">Syntrophomonas wolfei subsp. wolfei (strain DSM 2245B / Goettingen)</name>
    <dbReference type="NCBI Taxonomy" id="335541"/>
    <lineage>
        <taxon>Bacteria</taxon>
        <taxon>Bacillati</taxon>
        <taxon>Bacillota</taxon>
        <taxon>Clostridia</taxon>
        <taxon>Eubacteriales</taxon>
        <taxon>Syntrophomonadaceae</taxon>
        <taxon>Syntrophomonas</taxon>
    </lineage>
</organism>
<dbReference type="OrthoDB" id="9804622at2"/>